<dbReference type="Proteomes" id="UP000646365">
    <property type="component" value="Unassembled WGS sequence"/>
</dbReference>
<protein>
    <submittedName>
        <fullName evidence="9">Sensor histidine kinase</fullName>
    </submittedName>
</protein>
<keyword evidence="4 9" id="KW-0418">Kinase</keyword>
<dbReference type="InterPro" id="IPR003594">
    <property type="entry name" value="HATPase_dom"/>
</dbReference>
<keyword evidence="5" id="KW-0902">Two-component regulatory system</keyword>
<dbReference type="SUPFAM" id="SSF55874">
    <property type="entry name" value="ATPase domain of HSP90 chaperone/DNA topoisomerase II/histidine kinase"/>
    <property type="match status" value="1"/>
</dbReference>
<dbReference type="SMART" id="SM00304">
    <property type="entry name" value="HAMP"/>
    <property type="match status" value="1"/>
</dbReference>
<dbReference type="Pfam" id="PF02518">
    <property type="entry name" value="HATPase_c"/>
    <property type="match status" value="1"/>
</dbReference>
<evidence type="ECO:0000313" key="9">
    <source>
        <dbReference type="EMBL" id="GGF12817.1"/>
    </source>
</evidence>
<dbReference type="InterPro" id="IPR050482">
    <property type="entry name" value="Sensor_HK_TwoCompSys"/>
</dbReference>
<dbReference type="Pfam" id="PF00672">
    <property type="entry name" value="HAMP"/>
    <property type="match status" value="1"/>
</dbReference>
<comment type="caution">
    <text evidence="9">The sequence shown here is derived from an EMBL/GenBank/DDBJ whole genome shotgun (WGS) entry which is preliminary data.</text>
</comment>
<dbReference type="SUPFAM" id="SSF158472">
    <property type="entry name" value="HAMP domain-like"/>
    <property type="match status" value="1"/>
</dbReference>
<dbReference type="GO" id="GO:0016020">
    <property type="term" value="C:membrane"/>
    <property type="evidence" value="ECO:0007669"/>
    <property type="project" value="UniProtKB-SubCell"/>
</dbReference>
<reference evidence="9" key="1">
    <citation type="journal article" date="2014" name="Int. J. Syst. Evol. Microbiol.">
        <title>Complete genome sequence of Corynebacterium casei LMG S-19264T (=DSM 44701T), isolated from a smear-ripened cheese.</title>
        <authorList>
            <consortium name="US DOE Joint Genome Institute (JGI-PGF)"/>
            <person name="Walter F."/>
            <person name="Albersmeier A."/>
            <person name="Kalinowski J."/>
            <person name="Ruckert C."/>
        </authorList>
    </citation>
    <scope>NUCLEOTIDE SEQUENCE</scope>
    <source>
        <strain evidence="9">CGMCC 1.15725</strain>
    </source>
</reference>
<dbReference type="PANTHER" id="PTHR24421">
    <property type="entry name" value="NITRATE/NITRITE SENSOR PROTEIN NARX-RELATED"/>
    <property type="match status" value="1"/>
</dbReference>
<evidence type="ECO:0000256" key="7">
    <source>
        <dbReference type="SAM" id="Phobius"/>
    </source>
</evidence>
<keyword evidence="7" id="KW-0812">Transmembrane</keyword>
<dbReference type="CDD" id="cd06225">
    <property type="entry name" value="HAMP"/>
    <property type="match status" value="1"/>
</dbReference>
<evidence type="ECO:0000256" key="5">
    <source>
        <dbReference type="ARBA" id="ARBA00023012"/>
    </source>
</evidence>
<sequence>MSLGARLTLLLIGPLVLSLLVSGVLIVRSASLSVKREIAASVNVAELLVQARLKEMREESESEARLDALANFLSNDPHLHVTVSADGALAASRMGGQTAEQRGHWFSWLLGVHPETIEIPVENAADAPMRIVITTDPDGEIRKAGEASVIDLLTVIAFGVSAMFLVYVGLSRSLRPLTRLSAALARVGQGDYSARVGASGAREIAVLGSQFDAMAGQLQEMRSRTQALTAQVLAVQERERRELARDLHDELGPCLLAANLDVATLLRLNRTGQSSAVRDCAEGLDGLIRRMQDQVRSLIGRLRLDEPALFDLGAAIGELADFWRERCPALTCQVAEAERWNSLPPPWGRPVFLMVQEGISNAVRHSGATTITVTVAFSDAGAQIAVADDGHGFTQGAKPGYGLCGMRERLATIGGSVDVTTTAGQGTTLVARLPAPPGSARLGSAEGLSERLTGTSA</sequence>
<dbReference type="EMBL" id="BMJQ01000004">
    <property type="protein sequence ID" value="GGF12817.1"/>
    <property type="molecule type" value="Genomic_DNA"/>
</dbReference>
<evidence type="ECO:0000259" key="8">
    <source>
        <dbReference type="PROSITE" id="PS50885"/>
    </source>
</evidence>
<dbReference type="GO" id="GO:0046983">
    <property type="term" value="F:protein dimerization activity"/>
    <property type="evidence" value="ECO:0007669"/>
    <property type="project" value="InterPro"/>
</dbReference>
<accession>A0A8J2YRT0</accession>
<reference evidence="9" key="2">
    <citation type="submission" date="2020-09" db="EMBL/GenBank/DDBJ databases">
        <authorList>
            <person name="Sun Q."/>
            <person name="Zhou Y."/>
        </authorList>
    </citation>
    <scope>NUCLEOTIDE SEQUENCE</scope>
    <source>
        <strain evidence="9">CGMCC 1.15725</strain>
    </source>
</reference>
<gene>
    <name evidence="9" type="ORF">GCM10011611_18100</name>
</gene>
<keyword evidence="2" id="KW-0597">Phosphoprotein</keyword>
<keyword evidence="10" id="KW-1185">Reference proteome</keyword>
<dbReference type="Gene3D" id="6.10.340.10">
    <property type="match status" value="1"/>
</dbReference>
<feature type="transmembrane region" description="Helical" evidence="7">
    <location>
        <begin position="149"/>
        <end position="170"/>
    </location>
</feature>
<comment type="subcellular location">
    <subcellularLocation>
        <location evidence="1">Membrane</location>
    </subcellularLocation>
</comment>
<keyword evidence="3" id="KW-0808">Transferase</keyword>
<evidence type="ECO:0000256" key="2">
    <source>
        <dbReference type="ARBA" id="ARBA00022553"/>
    </source>
</evidence>
<dbReference type="CDD" id="cd16917">
    <property type="entry name" value="HATPase_UhpB-NarQ-NarX-like"/>
    <property type="match status" value="1"/>
</dbReference>
<dbReference type="AlphaFoldDB" id="A0A8J2YRT0"/>
<feature type="domain" description="HAMP" evidence="8">
    <location>
        <begin position="171"/>
        <end position="223"/>
    </location>
</feature>
<feature type="region of interest" description="Disordered" evidence="6">
    <location>
        <begin position="435"/>
        <end position="457"/>
    </location>
</feature>
<dbReference type="InterPro" id="IPR036890">
    <property type="entry name" value="HATPase_C_sf"/>
</dbReference>
<organism evidence="9 10">
    <name type="scientific">Aliidongia dinghuensis</name>
    <dbReference type="NCBI Taxonomy" id="1867774"/>
    <lineage>
        <taxon>Bacteria</taxon>
        <taxon>Pseudomonadati</taxon>
        <taxon>Pseudomonadota</taxon>
        <taxon>Alphaproteobacteria</taxon>
        <taxon>Rhodospirillales</taxon>
        <taxon>Dongiaceae</taxon>
        <taxon>Aliidongia</taxon>
    </lineage>
</organism>
<dbReference type="InterPro" id="IPR011712">
    <property type="entry name" value="Sig_transdc_His_kin_sub3_dim/P"/>
</dbReference>
<dbReference type="SMART" id="SM00387">
    <property type="entry name" value="HATPase_c"/>
    <property type="match status" value="1"/>
</dbReference>
<dbReference type="InterPro" id="IPR003660">
    <property type="entry name" value="HAMP_dom"/>
</dbReference>
<keyword evidence="7" id="KW-0472">Membrane</keyword>
<proteinExistence type="predicted"/>
<dbReference type="Gene3D" id="3.30.565.10">
    <property type="entry name" value="Histidine kinase-like ATPase, C-terminal domain"/>
    <property type="match status" value="1"/>
</dbReference>
<dbReference type="Gene3D" id="1.20.5.1930">
    <property type="match status" value="1"/>
</dbReference>
<name>A0A8J2YRT0_9PROT</name>
<evidence type="ECO:0000256" key="1">
    <source>
        <dbReference type="ARBA" id="ARBA00004370"/>
    </source>
</evidence>
<dbReference type="PROSITE" id="PS50885">
    <property type="entry name" value="HAMP"/>
    <property type="match status" value="1"/>
</dbReference>
<evidence type="ECO:0000256" key="3">
    <source>
        <dbReference type="ARBA" id="ARBA00022679"/>
    </source>
</evidence>
<evidence type="ECO:0000313" key="10">
    <source>
        <dbReference type="Proteomes" id="UP000646365"/>
    </source>
</evidence>
<evidence type="ECO:0000256" key="6">
    <source>
        <dbReference type="SAM" id="MobiDB-lite"/>
    </source>
</evidence>
<dbReference type="PANTHER" id="PTHR24421:SF58">
    <property type="entry name" value="SIGNAL TRANSDUCTION HISTIDINE-PROTEIN KINASE_PHOSPHATASE UHPB"/>
    <property type="match status" value="1"/>
</dbReference>
<dbReference type="GO" id="GO:0000155">
    <property type="term" value="F:phosphorelay sensor kinase activity"/>
    <property type="evidence" value="ECO:0007669"/>
    <property type="project" value="InterPro"/>
</dbReference>
<evidence type="ECO:0000256" key="4">
    <source>
        <dbReference type="ARBA" id="ARBA00022777"/>
    </source>
</evidence>
<keyword evidence="7" id="KW-1133">Transmembrane helix</keyword>
<dbReference type="Pfam" id="PF07730">
    <property type="entry name" value="HisKA_3"/>
    <property type="match status" value="1"/>
</dbReference>
<feature type="transmembrane region" description="Helical" evidence="7">
    <location>
        <begin position="6"/>
        <end position="27"/>
    </location>
</feature>